<organism evidence="4 5">
    <name type="scientific">Pirellula staleyi (strain ATCC 27377 / DSM 6068 / ICPB 4128)</name>
    <name type="common">Pirella staleyi</name>
    <dbReference type="NCBI Taxonomy" id="530564"/>
    <lineage>
        <taxon>Bacteria</taxon>
        <taxon>Pseudomonadati</taxon>
        <taxon>Planctomycetota</taxon>
        <taxon>Planctomycetia</taxon>
        <taxon>Pirellulales</taxon>
        <taxon>Pirellulaceae</taxon>
        <taxon>Pirellula</taxon>
    </lineage>
</organism>
<dbReference type="EMBL" id="CP001848">
    <property type="protein sequence ID" value="ADB15666.1"/>
    <property type="molecule type" value="Genomic_DNA"/>
</dbReference>
<evidence type="ECO:0000256" key="2">
    <source>
        <dbReference type="PROSITE-ProRule" id="PRU00703"/>
    </source>
</evidence>
<dbReference type="PANTHER" id="PTHR48108:SF6">
    <property type="entry name" value="CBS DOMAIN-CONTAINING PROTEIN CBSX1, CHLOROPLASTIC"/>
    <property type="match status" value="1"/>
</dbReference>
<feature type="domain" description="CBS" evidence="3">
    <location>
        <begin position="33"/>
        <end position="89"/>
    </location>
</feature>
<reference evidence="4 5" key="1">
    <citation type="journal article" date="2009" name="Stand. Genomic Sci.">
        <title>Complete genome sequence of Pirellula staleyi type strain (ATCC 27377).</title>
        <authorList>
            <person name="Clum A."/>
            <person name="Tindall B.J."/>
            <person name="Sikorski J."/>
            <person name="Ivanova N."/>
            <person name="Mavrommatis K."/>
            <person name="Lucas S."/>
            <person name="Glavina del Rio T."/>
            <person name="Nolan M."/>
            <person name="Chen F."/>
            <person name="Tice H."/>
            <person name="Pitluck S."/>
            <person name="Cheng J.F."/>
            <person name="Chertkov O."/>
            <person name="Brettin T."/>
            <person name="Han C."/>
            <person name="Detter J.C."/>
            <person name="Kuske C."/>
            <person name="Bruce D."/>
            <person name="Goodwin L."/>
            <person name="Ovchinikova G."/>
            <person name="Pati A."/>
            <person name="Mikhailova N."/>
            <person name="Chen A."/>
            <person name="Palaniappan K."/>
            <person name="Land M."/>
            <person name="Hauser L."/>
            <person name="Chang Y.J."/>
            <person name="Jeffries C.D."/>
            <person name="Chain P."/>
            <person name="Rohde M."/>
            <person name="Goker M."/>
            <person name="Bristow J."/>
            <person name="Eisen J.A."/>
            <person name="Markowitz V."/>
            <person name="Hugenholtz P."/>
            <person name="Kyrpides N.C."/>
            <person name="Klenk H.P."/>
            <person name="Lapidus A."/>
        </authorList>
    </citation>
    <scope>NUCLEOTIDE SEQUENCE [LARGE SCALE GENOMIC DNA]</scope>
    <source>
        <strain evidence="5">ATCC 27377 / DSM 6068 / ICPB 4128</strain>
    </source>
</reference>
<dbReference type="InterPro" id="IPR046342">
    <property type="entry name" value="CBS_dom_sf"/>
</dbReference>
<accession>D2R7H0</accession>
<dbReference type="OrthoDB" id="267768at2"/>
<evidence type="ECO:0000313" key="4">
    <source>
        <dbReference type="EMBL" id="ADB15666.1"/>
    </source>
</evidence>
<name>D2R7H0_PIRSD</name>
<dbReference type="PANTHER" id="PTHR48108">
    <property type="entry name" value="CBS DOMAIN-CONTAINING PROTEIN CBSX2, CHLOROPLASTIC"/>
    <property type="match status" value="1"/>
</dbReference>
<dbReference type="AlphaFoldDB" id="D2R7H0"/>
<proteinExistence type="predicted"/>
<dbReference type="SMART" id="SM00116">
    <property type="entry name" value="CBS"/>
    <property type="match status" value="2"/>
</dbReference>
<dbReference type="InterPro" id="IPR051462">
    <property type="entry name" value="CBS_domain-containing"/>
</dbReference>
<dbReference type="Proteomes" id="UP000001887">
    <property type="component" value="Chromosome"/>
</dbReference>
<gene>
    <name evidence="4" type="ordered locus">Psta_0982</name>
</gene>
<keyword evidence="2" id="KW-0129">CBS domain</keyword>
<evidence type="ECO:0000313" key="5">
    <source>
        <dbReference type="Proteomes" id="UP000001887"/>
    </source>
</evidence>
<evidence type="ECO:0000256" key="1">
    <source>
        <dbReference type="ARBA" id="ARBA00022737"/>
    </source>
</evidence>
<feature type="domain" description="CBS" evidence="3">
    <location>
        <begin position="102"/>
        <end position="157"/>
    </location>
</feature>
<sequence>MNRAQLKRRVLHAVFQRTLSENRLQKLTAADIMTPGPTCVDPDATAMQLVELFDSKRFRHLLVTQGTTLVGVISDRDIGRLFGMEESPERNYLAGITAGELMSEDLVVVDPTTPLSEAVRLIVDEGISCLPVVVAGQPVGVVTSTDLYLALEQLLSCIPALAAAAARSETADQELQA</sequence>
<dbReference type="KEGG" id="psl:Psta_0982"/>
<evidence type="ECO:0000259" key="3">
    <source>
        <dbReference type="PROSITE" id="PS51371"/>
    </source>
</evidence>
<dbReference type="Gene3D" id="3.10.580.10">
    <property type="entry name" value="CBS-domain"/>
    <property type="match status" value="1"/>
</dbReference>
<dbReference type="InterPro" id="IPR000644">
    <property type="entry name" value="CBS_dom"/>
</dbReference>
<protein>
    <submittedName>
        <fullName evidence="4">CBS domain containing protein</fullName>
    </submittedName>
</protein>
<dbReference type="PROSITE" id="PS51371">
    <property type="entry name" value="CBS"/>
    <property type="match status" value="2"/>
</dbReference>
<dbReference type="HOGENOM" id="CLU_040681_9_1_0"/>
<keyword evidence="1" id="KW-0677">Repeat</keyword>
<keyword evidence="5" id="KW-1185">Reference proteome</keyword>
<dbReference type="STRING" id="530564.Psta_0982"/>
<dbReference type="eggNOG" id="COG0517">
    <property type="taxonomic scope" value="Bacteria"/>
</dbReference>
<dbReference type="SUPFAM" id="SSF54631">
    <property type="entry name" value="CBS-domain pair"/>
    <property type="match status" value="1"/>
</dbReference>
<dbReference type="CDD" id="cd04584">
    <property type="entry name" value="CBS_pair_AcuB_like"/>
    <property type="match status" value="1"/>
</dbReference>
<dbReference type="Pfam" id="PF00571">
    <property type="entry name" value="CBS"/>
    <property type="match status" value="2"/>
</dbReference>